<keyword evidence="1" id="KW-0812">Transmembrane</keyword>
<keyword evidence="1" id="KW-1133">Transmembrane helix</keyword>
<evidence type="ECO:0000256" key="1">
    <source>
        <dbReference type="SAM" id="Phobius"/>
    </source>
</evidence>
<proteinExistence type="predicted"/>
<reference evidence="2" key="1">
    <citation type="journal article" date="2014" name="Front. Microbiol.">
        <title>High frequency of phylogenetically diverse reductive dehalogenase-homologous genes in deep subseafloor sedimentary metagenomes.</title>
        <authorList>
            <person name="Kawai M."/>
            <person name="Futagami T."/>
            <person name="Toyoda A."/>
            <person name="Takaki Y."/>
            <person name="Nishi S."/>
            <person name="Hori S."/>
            <person name="Arai W."/>
            <person name="Tsubouchi T."/>
            <person name="Morono Y."/>
            <person name="Uchiyama I."/>
            <person name="Ito T."/>
            <person name="Fujiyama A."/>
            <person name="Inagaki F."/>
            <person name="Takami H."/>
        </authorList>
    </citation>
    <scope>NUCLEOTIDE SEQUENCE</scope>
    <source>
        <strain evidence="2">Expedition CK06-06</strain>
    </source>
</reference>
<protein>
    <submittedName>
        <fullName evidence="2">Uncharacterized protein</fullName>
    </submittedName>
</protein>
<feature type="non-terminal residue" evidence="2">
    <location>
        <position position="52"/>
    </location>
</feature>
<comment type="caution">
    <text evidence="2">The sequence shown here is derived from an EMBL/GenBank/DDBJ whole genome shotgun (WGS) entry which is preliminary data.</text>
</comment>
<name>X1F0Q2_9ZZZZ</name>
<keyword evidence="1" id="KW-0472">Membrane</keyword>
<accession>X1F0Q2</accession>
<sequence>MKMAVMLAQDEGYAFFSGPTFFLGLIVICFLLMVTTAIREWLAKRKRDGHAQ</sequence>
<dbReference type="AlphaFoldDB" id="X1F0Q2"/>
<dbReference type="EMBL" id="BARU01014937">
    <property type="protein sequence ID" value="GAH38467.1"/>
    <property type="molecule type" value="Genomic_DNA"/>
</dbReference>
<gene>
    <name evidence="2" type="ORF">S03H2_26041</name>
</gene>
<evidence type="ECO:0000313" key="2">
    <source>
        <dbReference type="EMBL" id="GAH38467.1"/>
    </source>
</evidence>
<organism evidence="2">
    <name type="scientific">marine sediment metagenome</name>
    <dbReference type="NCBI Taxonomy" id="412755"/>
    <lineage>
        <taxon>unclassified sequences</taxon>
        <taxon>metagenomes</taxon>
        <taxon>ecological metagenomes</taxon>
    </lineage>
</organism>
<feature type="transmembrane region" description="Helical" evidence="1">
    <location>
        <begin position="20"/>
        <end position="38"/>
    </location>
</feature>